<evidence type="ECO:0000256" key="1">
    <source>
        <dbReference type="ARBA" id="ARBA00009108"/>
    </source>
</evidence>
<dbReference type="Proteomes" id="UP000294901">
    <property type="component" value="Unassembled WGS sequence"/>
</dbReference>
<gene>
    <name evidence="2" type="ORF">C8E87_3104</name>
</gene>
<proteinExistence type="inferred from homology"/>
<dbReference type="InterPro" id="IPR010273">
    <property type="entry name" value="DUF881"/>
</dbReference>
<name>A0A4R6JTH1_9ACTN</name>
<reference evidence="2 3" key="1">
    <citation type="submission" date="2019-03" db="EMBL/GenBank/DDBJ databases">
        <title>Sequencing the genomes of 1000 actinobacteria strains.</title>
        <authorList>
            <person name="Klenk H.-P."/>
        </authorList>
    </citation>
    <scope>NUCLEOTIDE SEQUENCE [LARGE SCALE GENOMIC DNA]</scope>
    <source>
        <strain evidence="2 3">DSM 43805</strain>
    </source>
</reference>
<organism evidence="2 3">
    <name type="scientific">Paractinoplanes brasiliensis</name>
    <dbReference type="NCBI Taxonomy" id="52695"/>
    <lineage>
        <taxon>Bacteria</taxon>
        <taxon>Bacillati</taxon>
        <taxon>Actinomycetota</taxon>
        <taxon>Actinomycetes</taxon>
        <taxon>Micromonosporales</taxon>
        <taxon>Micromonosporaceae</taxon>
        <taxon>Paractinoplanes</taxon>
    </lineage>
</organism>
<keyword evidence="3" id="KW-1185">Reference proteome</keyword>
<dbReference type="PANTHER" id="PTHR37313:SF4">
    <property type="entry name" value="CONSERVED MEMBRANE PROTEIN-RELATED"/>
    <property type="match status" value="1"/>
</dbReference>
<dbReference type="AlphaFoldDB" id="A0A4R6JTH1"/>
<sequence length="282" mass="30184">MSGAVISRGYEDVEYTTGTPSWRLVLRRAWRGLRPHRPTLRMGGWSSGVPLIALAAGLLFTTSATTADGTALRDDRRPQLTQLIADKRDRLKAREEAAGRLRAAVDQDTARLAEVDGPVGAARKTAEGLRTPAGFTALQGQGLTVTLDDSPRRSNDFVAANAPDNDDLVVHQGDVQAVVNALWAGGAEAMSIMDVRVISTSAVRCVGNTLLLHGQVFSPPFKITAIGEPTAMRRALESAEGVRQFRDAVADFGLGYTETVERNVTVRAYDGSSDLRSARVAG</sequence>
<protein>
    <submittedName>
        <fullName evidence="2">Uncharacterized protein YlxW (UPF0749 family)</fullName>
    </submittedName>
</protein>
<dbReference type="PANTHER" id="PTHR37313">
    <property type="entry name" value="UPF0749 PROTEIN RV1825"/>
    <property type="match status" value="1"/>
</dbReference>
<accession>A0A4R6JTH1</accession>
<comment type="similarity">
    <text evidence="1">Belongs to the UPF0749 family.</text>
</comment>
<dbReference type="Gene3D" id="3.30.70.1880">
    <property type="entry name" value="Protein of unknown function DUF881"/>
    <property type="match status" value="1"/>
</dbReference>
<evidence type="ECO:0000313" key="3">
    <source>
        <dbReference type="Proteomes" id="UP000294901"/>
    </source>
</evidence>
<comment type="caution">
    <text evidence="2">The sequence shown here is derived from an EMBL/GenBank/DDBJ whole genome shotgun (WGS) entry which is preliminary data.</text>
</comment>
<dbReference type="GO" id="GO:0005886">
    <property type="term" value="C:plasma membrane"/>
    <property type="evidence" value="ECO:0007669"/>
    <property type="project" value="TreeGrafter"/>
</dbReference>
<evidence type="ECO:0000313" key="2">
    <source>
        <dbReference type="EMBL" id="TDO39417.1"/>
    </source>
</evidence>
<dbReference type="EMBL" id="SNWR01000001">
    <property type="protein sequence ID" value="TDO39417.1"/>
    <property type="molecule type" value="Genomic_DNA"/>
</dbReference>
<dbReference type="Pfam" id="PF05949">
    <property type="entry name" value="DUF881"/>
    <property type="match status" value="1"/>
</dbReference>